<name>A0A395HLG2_ASPHC</name>
<evidence type="ECO:0000313" key="3">
    <source>
        <dbReference type="Proteomes" id="UP000248961"/>
    </source>
</evidence>
<keyword evidence="1" id="KW-0812">Transmembrane</keyword>
<evidence type="ECO:0000256" key="1">
    <source>
        <dbReference type="SAM" id="Phobius"/>
    </source>
</evidence>
<proteinExistence type="predicted"/>
<protein>
    <recommendedName>
        <fullName evidence="4">Mitochondrial phosphate carrier protein</fullName>
    </recommendedName>
</protein>
<gene>
    <name evidence="2" type="ORF">BO97DRAFT_228637</name>
</gene>
<dbReference type="EMBL" id="KZ824320">
    <property type="protein sequence ID" value="RAL08065.1"/>
    <property type="molecule type" value="Genomic_DNA"/>
</dbReference>
<dbReference type="AlphaFoldDB" id="A0A395HLG2"/>
<reference evidence="2 3" key="1">
    <citation type="submission" date="2018-02" db="EMBL/GenBank/DDBJ databases">
        <title>The genomes of Aspergillus section Nigri reveals drivers in fungal speciation.</title>
        <authorList>
            <consortium name="DOE Joint Genome Institute"/>
            <person name="Vesth T.C."/>
            <person name="Nybo J."/>
            <person name="Theobald S."/>
            <person name="Brandl J."/>
            <person name="Frisvad J.C."/>
            <person name="Nielsen K.F."/>
            <person name="Lyhne E.K."/>
            <person name="Kogle M.E."/>
            <person name="Kuo A."/>
            <person name="Riley R."/>
            <person name="Clum A."/>
            <person name="Nolan M."/>
            <person name="Lipzen A."/>
            <person name="Salamov A."/>
            <person name="Henrissat B."/>
            <person name="Wiebenga A."/>
            <person name="De vries R.P."/>
            <person name="Grigoriev I.V."/>
            <person name="Mortensen U.H."/>
            <person name="Andersen M.R."/>
            <person name="Baker S.E."/>
        </authorList>
    </citation>
    <scope>NUCLEOTIDE SEQUENCE [LARGE SCALE GENOMIC DNA]</scope>
    <source>
        <strain evidence="2 3">CBS 101889</strain>
    </source>
</reference>
<keyword evidence="3" id="KW-1185">Reference proteome</keyword>
<dbReference type="VEuPathDB" id="FungiDB:BO97DRAFT_228637"/>
<accession>A0A395HLG2</accession>
<dbReference type="Proteomes" id="UP000248961">
    <property type="component" value="Unassembled WGS sequence"/>
</dbReference>
<sequence>MLITRGFSLTNFVIASSALCFQVFVLYPWHHKLEDDFKQLKSEHLRLLKENEEGRVKELKSIKEHLGLLHQKGQL</sequence>
<dbReference type="GeneID" id="37194992"/>
<organism evidence="2 3">
    <name type="scientific">Aspergillus homomorphus (strain CBS 101889)</name>
    <dbReference type="NCBI Taxonomy" id="1450537"/>
    <lineage>
        <taxon>Eukaryota</taxon>
        <taxon>Fungi</taxon>
        <taxon>Dikarya</taxon>
        <taxon>Ascomycota</taxon>
        <taxon>Pezizomycotina</taxon>
        <taxon>Eurotiomycetes</taxon>
        <taxon>Eurotiomycetidae</taxon>
        <taxon>Eurotiales</taxon>
        <taxon>Aspergillaceae</taxon>
        <taxon>Aspergillus</taxon>
        <taxon>Aspergillus subgen. Circumdati</taxon>
    </lineage>
</organism>
<evidence type="ECO:0000313" key="2">
    <source>
        <dbReference type="EMBL" id="RAL08065.1"/>
    </source>
</evidence>
<feature type="transmembrane region" description="Helical" evidence="1">
    <location>
        <begin position="12"/>
        <end position="29"/>
    </location>
</feature>
<dbReference type="STRING" id="1450537.A0A395HLG2"/>
<keyword evidence="1" id="KW-1133">Transmembrane helix</keyword>
<dbReference type="PANTHER" id="PTHR40135">
    <property type="entry name" value="MITOCHONDRIAL PHOSPHATE CARRIER PROTEIN"/>
    <property type="match status" value="1"/>
</dbReference>
<dbReference type="OrthoDB" id="9992270at2759"/>
<dbReference type="RefSeq" id="XP_025547219.1">
    <property type="nucleotide sequence ID" value="XM_025690703.1"/>
</dbReference>
<evidence type="ECO:0008006" key="4">
    <source>
        <dbReference type="Google" id="ProtNLM"/>
    </source>
</evidence>
<keyword evidence="1" id="KW-0472">Membrane</keyword>
<dbReference type="PANTHER" id="PTHR40135:SF1">
    <property type="entry name" value="MITOCHONDRIAL PHOSPHATE CARRIER PROTEIN"/>
    <property type="match status" value="1"/>
</dbReference>